<dbReference type="AlphaFoldDB" id="A0A7W0HMK4"/>
<evidence type="ECO:0000313" key="3">
    <source>
        <dbReference type="Proteomes" id="UP000530928"/>
    </source>
</evidence>
<dbReference type="Proteomes" id="UP000530928">
    <property type="component" value="Unassembled WGS sequence"/>
</dbReference>
<dbReference type="RefSeq" id="WP_181607213.1">
    <property type="nucleotide sequence ID" value="NZ_BAABAM010000001.1"/>
</dbReference>
<keyword evidence="3" id="KW-1185">Reference proteome</keyword>
<evidence type="ECO:0000313" key="2">
    <source>
        <dbReference type="EMBL" id="MBA2888818.1"/>
    </source>
</evidence>
<protein>
    <submittedName>
        <fullName evidence="2">Uncharacterized protein</fullName>
    </submittedName>
</protein>
<name>A0A7W0HMK4_9ACTN</name>
<reference evidence="2 3" key="1">
    <citation type="submission" date="2020-07" db="EMBL/GenBank/DDBJ databases">
        <title>Genomic Encyclopedia of Type Strains, Phase IV (KMG-IV): sequencing the most valuable type-strain genomes for metagenomic binning, comparative biology and taxonomic classification.</title>
        <authorList>
            <person name="Goeker M."/>
        </authorList>
    </citation>
    <scope>NUCLEOTIDE SEQUENCE [LARGE SCALE GENOMIC DNA]</scope>
    <source>
        <strain evidence="2 3">DSM 45533</strain>
    </source>
</reference>
<feature type="region of interest" description="Disordered" evidence="1">
    <location>
        <begin position="64"/>
        <end position="83"/>
    </location>
</feature>
<dbReference type="EMBL" id="JACDUR010000001">
    <property type="protein sequence ID" value="MBA2888818.1"/>
    <property type="molecule type" value="Genomic_DNA"/>
</dbReference>
<sequence length="83" mass="9230">MHRQGFTHTYQSNANGMSVLSVLTELTVWCKDGSFVWTEEGATITHPIDDPVGAAQLIAERYRHGQHLEEEHSPTGSVREHSG</sequence>
<evidence type="ECO:0000256" key="1">
    <source>
        <dbReference type="SAM" id="MobiDB-lite"/>
    </source>
</evidence>
<proteinExistence type="predicted"/>
<accession>A0A7W0HMK4</accession>
<gene>
    <name evidence="2" type="ORF">HNR30_000153</name>
</gene>
<organism evidence="2 3">
    <name type="scientific">Nonomuraea soli</name>
    <dbReference type="NCBI Taxonomy" id="1032476"/>
    <lineage>
        <taxon>Bacteria</taxon>
        <taxon>Bacillati</taxon>
        <taxon>Actinomycetota</taxon>
        <taxon>Actinomycetes</taxon>
        <taxon>Streptosporangiales</taxon>
        <taxon>Streptosporangiaceae</taxon>
        <taxon>Nonomuraea</taxon>
    </lineage>
</organism>
<comment type="caution">
    <text evidence="2">The sequence shown here is derived from an EMBL/GenBank/DDBJ whole genome shotgun (WGS) entry which is preliminary data.</text>
</comment>